<keyword evidence="1" id="KW-0472">Membrane</keyword>
<dbReference type="EMBL" id="RRYP01004071">
    <property type="protein sequence ID" value="TNV83196.1"/>
    <property type="molecule type" value="Genomic_DNA"/>
</dbReference>
<keyword evidence="1" id="KW-1133">Transmembrane helix</keyword>
<dbReference type="PANTHER" id="PTHR36329">
    <property type="entry name" value="TRANSMEMBRANE PROTEIN"/>
    <property type="match status" value="1"/>
</dbReference>
<feature type="transmembrane region" description="Helical" evidence="1">
    <location>
        <begin position="375"/>
        <end position="393"/>
    </location>
</feature>
<feature type="transmembrane region" description="Helical" evidence="1">
    <location>
        <begin position="219"/>
        <end position="239"/>
    </location>
</feature>
<proteinExistence type="predicted"/>
<dbReference type="OrthoDB" id="346562at2759"/>
<sequence>MKLFCICLCLFLHTVQSRYETASLMHVVDRLNISQPGEGFGTFQSIQLRPFSYITNFSQNITVNGTLCYALGIDHFIDMCYNSSALPTGQQRDWIVATPFQQGATTKMIVQGPSYNIKALILVYDSPIESTGYYDQPDLISLATSKIGREISNFAFPVKNDSLIGTLEHMFLTDCGLVRGLYSHYFSLMVAYIIILISWFYLVWYSVKYRDHSNTLQKGIILVPLLKFLQVSTYGSYVSTCPWPNQIQTRYLAMSLVTVSTMYQTIFLAYLLLLSKGWKVARQSLRRSDVGRFIVHLGISYLMYSAYYVSVNVPQMRNFTEFMLNMFIIYLGLEVMGNCKRTKNFIMAEIFIVQTTQMGSLMPALRIKYKIMTRYTVVVATYFFYEIVINGLIPSLSNLLSSTAGNTQLDEFSSQIDPYVTVYQQYFDLVLLTTLLIVIRPQVFPPYFTLPFLDDLQEILENEAMIPLVREYVLRQNQTIGSSREPRILSSMLEALIPFKAVHQMQHHVARAKEYPSSQYSSTHQLKSGDQVFIMNPISGGGDERESSFYYYEPSTAINDTFYYREGTYQPLPGDDEQETRYFKMLRNLKLGSKTTNQ</sequence>
<keyword evidence="2" id="KW-0732">Signal</keyword>
<protein>
    <submittedName>
        <fullName evidence="3">Uncharacterized protein</fullName>
    </submittedName>
</protein>
<feature type="transmembrane region" description="Helical" evidence="1">
    <location>
        <begin position="251"/>
        <end position="273"/>
    </location>
</feature>
<comment type="caution">
    <text evidence="3">The sequence shown here is derived from an EMBL/GenBank/DDBJ whole genome shotgun (WGS) entry which is preliminary data.</text>
</comment>
<gene>
    <name evidence="3" type="ORF">FGO68_gene5290</name>
</gene>
<feature type="signal peptide" evidence="2">
    <location>
        <begin position="1"/>
        <end position="17"/>
    </location>
</feature>
<evidence type="ECO:0000256" key="2">
    <source>
        <dbReference type="SAM" id="SignalP"/>
    </source>
</evidence>
<evidence type="ECO:0000313" key="3">
    <source>
        <dbReference type="EMBL" id="TNV83196.1"/>
    </source>
</evidence>
<dbReference type="AlphaFoldDB" id="A0A8J8T6E0"/>
<feature type="transmembrane region" description="Helical" evidence="1">
    <location>
        <begin position="185"/>
        <end position="207"/>
    </location>
</feature>
<reference evidence="3" key="1">
    <citation type="submission" date="2019-06" db="EMBL/GenBank/DDBJ databases">
        <authorList>
            <person name="Zheng W."/>
        </authorList>
    </citation>
    <scope>NUCLEOTIDE SEQUENCE</scope>
    <source>
        <strain evidence="3">QDHG01</strain>
    </source>
</reference>
<dbReference type="Proteomes" id="UP000785679">
    <property type="component" value="Unassembled WGS sequence"/>
</dbReference>
<dbReference type="PANTHER" id="PTHR36329:SF1">
    <property type="entry name" value="TRANSMEMBRANE PROTEIN"/>
    <property type="match status" value="1"/>
</dbReference>
<name>A0A8J8T6E0_HALGN</name>
<feature type="chain" id="PRO_5035320065" evidence="2">
    <location>
        <begin position="18"/>
        <end position="598"/>
    </location>
</feature>
<evidence type="ECO:0000313" key="4">
    <source>
        <dbReference type="Proteomes" id="UP000785679"/>
    </source>
</evidence>
<feature type="transmembrane region" description="Helical" evidence="1">
    <location>
        <begin position="322"/>
        <end position="339"/>
    </location>
</feature>
<feature type="transmembrane region" description="Helical" evidence="1">
    <location>
        <begin position="293"/>
        <end position="310"/>
    </location>
</feature>
<organism evidence="3 4">
    <name type="scientific">Halteria grandinella</name>
    <dbReference type="NCBI Taxonomy" id="5974"/>
    <lineage>
        <taxon>Eukaryota</taxon>
        <taxon>Sar</taxon>
        <taxon>Alveolata</taxon>
        <taxon>Ciliophora</taxon>
        <taxon>Intramacronucleata</taxon>
        <taxon>Spirotrichea</taxon>
        <taxon>Stichotrichia</taxon>
        <taxon>Sporadotrichida</taxon>
        <taxon>Halteriidae</taxon>
        <taxon>Halteria</taxon>
    </lineage>
</organism>
<evidence type="ECO:0000256" key="1">
    <source>
        <dbReference type="SAM" id="Phobius"/>
    </source>
</evidence>
<keyword evidence="1" id="KW-0812">Transmembrane</keyword>
<accession>A0A8J8T6E0</accession>
<keyword evidence="4" id="KW-1185">Reference proteome</keyword>